<dbReference type="AlphaFoldDB" id="A0A553ZST2"/>
<evidence type="ECO:0000313" key="2">
    <source>
        <dbReference type="Proteomes" id="UP000318521"/>
    </source>
</evidence>
<dbReference type="InterPro" id="IPR011004">
    <property type="entry name" value="Trimer_LpxA-like_sf"/>
</dbReference>
<name>A0A553ZST2_9BACI</name>
<dbReference type="Gene3D" id="2.160.10.10">
    <property type="entry name" value="Hexapeptide repeat proteins"/>
    <property type="match status" value="1"/>
</dbReference>
<accession>A0A553ZST2</accession>
<dbReference type="Proteomes" id="UP000318521">
    <property type="component" value="Unassembled WGS sequence"/>
</dbReference>
<dbReference type="GO" id="GO:0016746">
    <property type="term" value="F:acyltransferase activity"/>
    <property type="evidence" value="ECO:0007669"/>
    <property type="project" value="UniProtKB-KW"/>
</dbReference>
<dbReference type="EMBL" id="VLXZ01000114">
    <property type="protein sequence ID" value="TSB44528.1"/>
    <property type="molecule type" value="Genomic_DNA"/>
</dbReference>
<keyword evidence="1" id="KW-0808">Transferase</keyword>
<feature type="non-terminal residue" evidence="1">
    <location>
        <position position="54"/>
    </location>
</feature>
<keyword evidence="2" id="KW-1185">Reference proteome</keyword>
<keyword evidence="1" id="KW-0012">Acyltransferase</keyword>
<reference evidence="1 2" key="1">
    <citation type="submission" date="2019-07" db="EMBL/GenBank/DDBJ databases">
        <authorList>
            <person name="Park Y.J."/>
            <person name="Jeong S.E."/>
            <person name="Jung H.S."/>
        </authorList>
    </citation>
    <scope>NUCLEOTIDE SEQUENCE [LARGE SCALE GENOMIC DNA]</scope>
    <source>
        <strain evidence="2">P16(2019)</strain>
    </source>
</reference>
<gene>
    <name evidence="1" type="ORF">FN960_21135</name>
</gene>
<evidence type="ECO:0000313" key="1">
    <source>
        <dbReference type="EMBL" id="TSB44528.1"/>
    </source>
</evidence>
<proteinExistence type="predicted"/>
<dbReference type="SUPFAM" id="SSF51161">
    <property type="entry name" value="Trimeric LpxA-like enzymes"/>
    <property type="match status" value="1"/>
</dbReference>
<sequence>MAYLDEIQLKEMGFKSVGENVKISDKASFYGCDNISIGNNVRIDDFCVFSAGEG</sequence>
<comment type="caution">
    <text evidence="1">The sequence shown here is derived from an EMBL/GenBank/DDBJ whole genome shotgun (WGS) entry which is preliminary data.</text>
</comment>
<organism evidence="1 2">
    <name type="scientific">Alkalicoccobacillus porphyridii</name>
    <dbReference type="NCBI Taxonomy" id="2597270"/>
    <lineage>
        <taxon>Bacteria</taxon>
        <taxon>Bacillati</taxon>
        <taxon>Bacillota</taxon>
        <taxon>Bacilli</taxon>
        <taxon>Bacillales</taxon>
        <taxon>Bacillaceae</taxon>
        <taxon>Alkalicoccobacillus</taxon>
    </lineage>
</organism>
<protein>
    <submittedName>
        <fullName evidence="1">Acyltransferase</fullName>
    </submittedName>
</protein>